<dbReference type="Proteomes" id="UP000326951">
    <property type="component" value="Chromosome"/>
</dbReference>
<dbReference type="GO" id="GO:0004040">
    <property type="term" value="F:amidase activity"/>
    <property type="evidence" value="ECO:0007669"/>
    <property type="project" value="InterPro"/>
</dbReference>
<name>A0A5K7X1D9_9BACL</name>
<dbReference type="SMART" id="SM00047">
    <property type="entry name" value="LYZ2"/>
    <property type="match status" value="1"/>
</dbReference>
<gene>
    <name evidence="3" type="ORF">St703_05710</name>
</gene>
<feature type="domain" description="Mannosyl-glycoprotein endo-beta-N-acetylglucosamidase-like" evidence="2">
    <location>
        <begin position="445"/>
        <end position="607"/>
    </location>
</feature>
<dbReference type="Pfam" id="PF01832">
    <property type="entry name" value="Glucosaminidase"/>
    <property type="match status" value="1"/>
</dbReference>
<sequence>MKKSKWFANALILLLILQLILPVQTTVAKSTTQLSHNQISVTNNYGKSDLIHLNRLKKGDVIRVYNAHGKRLKTQTTRTKSISIYIKQLSVNAGKIAITLTHPHMNTSKKVTMPYYSEYSARLSSKNISVKNYVKHADTINVGGIGKGYTIRIYNSKGHLLKKQTAKGSSTTIYINQLGTYAGKISITSTRTYRRTSLKTYITFSAEQTPPLSAKQISVANNRTNADVVTIKGLKKNDQLRVYNLKGQKIAAGISVGSILKLYVRQLGMLSGKIYVTVTKSKLLQSSKTAVTYRSEPIVRQSMMTAYAYPITDAVNKQIKARSQTDKDYNKFIIKDALNITKDTAVVKATPDTKDKDKWNVRGGPSTGNWIITQVAKGKKVYSVRRVNNTSWYQIDFQTGWVNAGPSDIRYYLNPSNFKSGTASYFQFLKLSSSTSVSADEVNRKILAGRGILAGKGAAFIKAANQQHINEIYLIAHAILETGSGRSDLAKGYEVKTVSGKKVKPRIVYNMFGIGAIDSDAERKGSEYAYTHGWFTPEAAILGGAEFIGNQYINNVDYHQDTLYKMRWNPAHPAIHQYASDIGWAVKQTSLIKGLYDQLSSYSIKFDIPKYR</sequence>
<dbReference type="Gene3D" id="2.30.30.40">
    <property type="entry name" value="SH3 Domains"/>
    <property type="match status" value="1"/>
</dbReference>
<protein>
    <recommendedName>
        <fullName evidence="2">Mannosyl-glycoprotein endo-beta-N-acetylglucosamidase-like domain-containing protein</fullName>
    </recommendedName>
</protein>
<feature type="chain" id="PRO_5024992775" description="Mannosyl-glycoprotein endo-beta-N-acetylglucosamidase-like domain-containing protein" evidence="1">
    <location>
        <begin position="29"/>
        <end position="612"/>
    </location>
</feature>
<dbReference type="InterPro" id="IPR002901">
    <property type="entry name" value="MGlyc_endo_b_GlcNAc-like_dom"/>
</dbReference>
<organism evidence="3 4">
    <name type="scientific">Sporolactobacillus terrae</name>
    <dbReference type="NCBI Taxonomy" id="269673"/>
    <lineage>
        <taxon>Bacteria</taxon>
        <taxon>Bacillati</taxon>
        <taxon>Bacillota</taxon>
        <taxon>Bacilli</taxon>
        <taxon>Bacillales</taxon>
        <taxon>Sporolactobacillaceae</taxon>
        <taxon>Sporolactobacillus</taxon>
    </lineage>
</organism>
<evidence type="ECO:0000313" key="3">
    <source>
        <dbReference type="EMBL" id="BBN97866.1"/>
    </source>
</evidence>
<proteinExistence type="predicted"/>
<evidence type="ECO:0000259" key="2">
    <source>
        <dbReference type="SMART" id="SM00047"/>
    </source>
</evidence>
<evidence type="ECO:0000313" key="4">
    <source>
        <dbReference type="Proteomes" id="UP000326951"/>
    </source>
</evidence>
<accession>A0A5K7X1D9</accession>
<dbReference type="RefSeq" id="WP_152080223.1">
    <property type="nucleotide sequence ID" value="NZ_AP021853.1"/>
</dbReference>
<evidence type="ECO:0000256" key="1">
    <source>
        <dbReference type="SAM" id="SignalP"/>
    </source>
</evidence>
<keyword evidence="1" id="KW-0732">Signal</keyword>
<dbReference type="Gene3D" id="1.10.530.10">
    <property type="match status" value="1"/>
</dbReference>
<dbReference type="EMBL" id="AP021853">
    <property type="protein sequence ID" value="BBN97866.1"/>
    <property type="molecule type" value="Genomic_DNA"/>
</dbReference>
<feature type="signal peptide" evidence="1">
    <location>
        <begin position="1"/>
        <end position="28"/>
    </location>
</feature>
<reference evidence="3 4" key="1">
    <citation type="submission" date="2019-09" db="EMBL/GenBank/DDBJ databases">
        <title>Complete genome sequence of Sporolactobacillus terrae 70-3.</title>
        <authorList>
            <person name="Tanaka N."/>
            <person name="Shiwa Y."/>
            <person name="Fujita N."/>
            <person name="Tanasupawat S."/>
        </authorList>
    </citation>
    <scope>NUCLEOTIDE SEQUENCE [LARGE SCALE GENOMIC DNA]</scope>
    <source>
        <strain evidence="3 4">70-3</strain>
    </source>
</reference>
<dbReference type="AlphaFoldDB" id="A0A5K7X1D9"/>